<organism evidence="2 3">
    <name type="scientific">Mikania micrantha</name>
    <name type="common">bitter vine</name>
    <dbReference type="NCBI Taxonomy" id="192012"/>
    <lineage>
        <taxon>Eukaryota</taxon>
        <taxon>Viridiplantae</taxon>
        <taxon>Streptophyta</taxon>
        <taxon>Embryophyta</taxon>
        <taxon>Tracheophyta</taxon>
        <taxon>Spermatophyta</taxon>
        <taxon>Magnoliopsida</taxon>
        <taxon>eudicotyledons</taxon>
        <taxon>Gunneridae</taxon>
        <taxon>Pentapetalae</taxon>
        <taxon>asterids</taxon>
        <taxon>campanulids</taxon>
        <taxon>Asterales</taxon>
        <taxon>Asteraceae</taxon>
        <taxon>Asteroideae</taxon>
        <taxon>Heliantheae alliance</taxon>
        <taxon>Eupatorieae</taxon>
        <taxon>Mikania</taxon>
    </lineage>
</organism>
<evidence type="ECO:0000256" key="1">
    <source>
        <dbReference type="SAM" id="Phobius"/>
    </source>
</evidence>
<proteinExistence type="predicted"/>
<gene>
    <name evidence="2" type="ORF">E3N88_25507</name>
</gene>
<protein>
    <submittedName>
        <fullName evidence="2">Uncharacterized protein</fullName>
    </submittedName>
</protein>
<keyword evidence="3" id="KW-1185">Reference proteome</keyword>
<keyword evidence="1" id="KW-1133">Transmembrane helix</keyword>
<evidence type="ECO:0000313" key="3">
    <source>
        <dbReference type="Proteomes" id="UP000326396"/>
    </source>
</evidence>
<dbReference type="PANTHER" id="PTHR37206:SF1">
    <property type="entry name" value="TRANSMEMBRANE PROTEIN"/>
    <property type="match status" value="1"/>
</dbReference>
<name>A0A5N6N4X1_9ASTR</name>
<comment type="caution">
    <text evidence="2">The sequence shown here is derived from an EMBL/GenBank/DDBJ whole genome shotgun (WGS) entry which is preliminary data.</text>
</comment>
<reference evidence="2 3" key="1">
    <citation type="submission" date="2019-05" db="EMBL/GenBank/DDBJ databases">
        <title>Mikania micrantha, genome provides insights into the molecular mechanism of rapid growth.</title>
        <authorList>
            <person name="Liu B."/>
        </authorList>
    </citation>
    <scope>NUCLEOTIDE SEQUENCE [LARGE SCALE GENOMIC DNA]</scope>
    <source>
        <strain evidence="2">NLD-2019</strain>
        <tissue evidence="2">Leaf</tissue>
    </source>
</reference>
<keyword evidence="1" id="KW-0472">Membrane</keyword>
<keyword evidence="1" id="KW-0812">Transmembrane</keyword>
<dbReference type="EMBL" id="SZYD01000013">
    <property type="protein sequence ID" value="KAD4385339.1"/>
    <property type="molecule type" value="Genomic_DNA"/>
</dbReference>
<dbReference type="AlphaFoldDB" id="A0A5N6N4X1"/>
<accession>A0A5N6N4X1</accession>
<dbReference type="Proteomes" id="UP000326396">
    <property type="component" value="Linkage Group LG3"/>
</dbReference>
<sequence length="241" mass="27575">MAEEEQKPNILLSNTFIAWERIQLPSLPTHFQSKSPVIVLSDSQPAEGIWSTPPSDKDHRDSVVFPPINHEGLNLHHQCDVRETYDERAKPPAQLSTGLKPTPAAAVKWRFSQFKLTGILSGVWNCFVIRGGLLRSFNIPLIGSVLLLLLFCLRFRLRRRQRLRGEAIDELLGVIKEKDENSLFTASNCAIERIIACFPSWSPYDFQGYLNLVRWLGAQARRRHDTLWFIQALLWVSGEML</sequence>
<dbReference type="PANTHER" id="PTHR37206">
    <property type="entry name" value="TRANSMEMBRANE PROTEIN"/>
    <property type="match status" value="1"/>
</dbReference>
<feature type="transmembrane region" description="Helical" evidence="1">
    <location>
        <begin position="139"/>
        <end position="157"/>
    </location>
</feature>
<evidence type="ECO:0000313" key="2">
    <source>
        <dbReference type="EMBL" id="KAD4385339.1"/>
    </source>
</evidence>
<dbReference type="OrthoDB" id="1087988at2759"/>